<dbReference type="InterPro" id="IPR036869">
    <property type="entry name" value="J_dom_sf"/>
</dbReference>
<dbReference type="PROSITE" id="PS00636">
    <property type="entry name" value="DNAJ_1"/>
    <property type="match status" value="1"/>
</dbReference>
<feature type="compositionally biased region" description="Basic and acidic residues" evidence="1">
    <location>
        <begin position="356"/>
        <end position="369"/>
    </location>
</feature>
<proteinExistence type="predicted"/>
<dbReference type="SMART" id="SM00271">
    <property type="entry name" value="DnaJ"/>
    <property type="match status" value="1"/>
</dbReference>
<feature type="region of interest" description="Disordered" evidence="1">
    <location>
        <begin position="85"/>
        <end position="112"/>
    </location>
</feature>
<organism evidence="3 4">
    <name type="scientific">Psilocybe cyanescens</name>
    <dbReference type="NCBI Taxonomy" id="93625"/>
    <lineage>
        <taxon>Eukaryota</taxon>
        <taxon>Fungi</taxon>
        <taxon>Dikarya</taxon>
        <taxon>Basidiomycota</taxon>
        <taxon>Agaricomycotina</taxon>
        <taxon>Agaricomycetes</taxon>
        <taxon>Agaricomycetidae</taxon>
        <taxon>Agaricales</taxon>
        <taxon>Agaricineae</taxon>
        <taxon>Strophariaceae</taxon>
        <taxon>Psilocybe</taxon>
    </lineage>
</organism>
<dbReference type="AlphaFoldDB" id="A0A409XJ56"/>
<dbReference type="PANTHER" id="PTHR43948">
    <property type="entry name" value="DNAJ HOMOLOG SUBFAMILY B"/>
    <property type="match status" value="1"/>
</dbReference>
<feature type="region of interest" description="Disordered" evidence="1">
    <location>
        <begin position="261"/>
        <end position="319"/>
    </location>
</feature>
<gene>
    <name evidence="3" type="ORF">CVT25_010157</name>
</gene>
<dbReference type="PRINTS" id="PR00625">
    <property type="entry name" value="JDOMAIN"/>
</dbReference>
<dbReference type="CDD" id="cd06257">
    <property type="entry name" value="DnaJ"/>
    <property type="match status" value="1"/>
</dbReference>
<dbReference type="EMBL" id="NHYD01001548">
    <property type="protein sequence ID" value="PPQ90768.1"/>
    <property type="molecule type" value="Genomic_DNA"/>
</dbReference>
<sequence>MSGLYEELGLPKDALPDQIRKAYKKRALQTHPDRLPPNATPADKSASEEKFRRVNNAYEVLSDPQKRAEYDIHGVWPPPEVEEIPTSHMPGSSHHRPFSRSRRPSRSHTFPDPFFSHRHSPFPSFQFTDPFELFNSIFEGTPFQSSPSRHRHPSYPSPMDPFAHMHRMQAEIESFMDGIDRDPFNMSGFPRFGFIPPMPTVHAIEPPSFNNNRGHWVSESYMTSTVNGVTQTIRKRVDSNGNEHILRTLPDGREVRTINGLEQQPAGYLPQTNPSKNRRIPDPSAHRYLPPDTAHSQTMASPSGMAYGVSPPPPPPYSRHSTRKCLLFRCVFTCLNYPSRIATPVADNHRRKRRSSEKCPDSRSHEDGQRKKRWWH</sequence>
<dbReference type="Proteomes" id="UP000283269">
    <property type="component" value="Unassembled WGS sequence"/>
</dbReference>
<dbReference type="OrthoDB" id="442087at2759"/>
<dbReference type="InParanoid" id="A0A409XJ56"/>
<dbReference type="PANTHER" id="PTHR43948:SF10">
    <property type="entry name" value="MRJ, ISOFORM E"/>
    <property type="match status" value="1"/>
</dbReference>
<evidence type="ECO:0000313" key="4">
    <source>
        <dbReference type="Proteomes" id="UP000283269"/>
    </source>
</evidence>
<dbReference type="Gene3D" id="1.10.287.110">
    <property type="entry name" value="DnaJ domain"/>
    <property type="match status" value="1"/>
</dbReference>
<evidence type="ECO:0000259" key="2">
    <source>
        <dbReference type="PROSITE" id="PS50076"/>
    </source>
</evidence>
<keyword evidence="4" id="KW-1185">Reference proteome</keyword>
<feature type="region of interest" description="Disordered" evidence="1">
    <location>
        <begin position="23"/>
        <end position="51"/>
    </location>
</feature>
<dbReference type="InterPro" id="IPR018253">
    <property type="entry name" value="DnaJ_domain_CS"/>
</dbReference>
<dbReference type="STRING" id="93625.A0A409XJ56"/>
<accession>A0A409XJ56</accession>
<reference evidence="3 4" key="1">
    <citation type="journal article" date="2018" name="Evol. Lett.">
        <title>Horizontal gene cluster transfer increased hallucinogenic mushroom diversity.</title>
        <authorList>
            <person name="Reynolds H.T."/>
            <person name="Vijayakumar V."/>
            <person name="Gluck-Thaler E."/>
            <person name="Korotkin H.B."/>
            <person name="Matheny P.B."/>
            <person name="Slot J.C."/>
        </authorList>
    </citation>
    <scope>NUCLEOTIDE SEQUENCE [LARGE SCALE GENOMIC DNA]</scope>
    <source>
        <strain evidence="3 4">2631</strain>
    </source>
</reference>
<feature type="region of interest" description="Disordered" evidence="1">
    <location>
        <begin position="345"/>
        <end position="376"/>
    </location>
</feature>
<evidence type="ECO:0000313" key="3">
    <source>
        <dbReference type="EMBL" id="PPQ90768.1"/>
    </source>
</evidence>
<feature type="compositionally biased region" description="Basic residues" evidence="1">
    <location>
        <begin position="93"/>
        <end position="106"/>
    </location>
</feature>
<evidence type="ECO:0000256" key="1">
    <source>
        <dbReference type="SAM" id="MobiDB-lite"/>
    </source>
</evidence>
<protein>
    <recommendedName>
        <fullName evidence="2">J domain-containing protein</fullName>
    </recommendedName>
</protein>
<dbReference type="SUPFAM" id="SSF46565">
    <property type="entry name" value="Chaperone J-domain"/>
    <property type="match status" value="1"/>
</dbReference>
<dbReference type="PROSITE" id="PS50076">
    <property type="entry name" value="DNAJ_2"/>
    <property type="match status" value="1"/>
</dbReference>
<comment type="caution">
    <text evidence="3">The sequence shown here is derived from an EMBL/GenBank/DDBJ whole genome shotgun (WGS) entry which is preliminary data.</text>
</comment>
<name>A0A409XJ56_PSICY</name>
<dbReference type="InterPro" id="IPR001623">
    <property type="entry name" value="DnaJ_domain"/>
</dbReference>
<feature type="domain" description="J" evidence="2">
    <location>
        <begin position="3"/>
        <end position="74"/>
    </location>
</feature>
<dbReference type="Pfam" id="PF00226">
    <property type="entry name" value="DnaJ"/>
    <property type="match status" value="1"/>
</dbReference>